<dbReference type="PROSITE" id="PS50883">
    <property type="entry name" value="EAL"/>
    <property type="match status" value="1"/>
</dbReference>
<accession>A0A4Y1Z8I5</accession>
<reference evidence="2 3" key="1">
    <citation type="submission" date="2017-11" db="EMBL/GenBank/DDBJ databases">
        <title>Draft Genome Sequence of Sporolactobacillus inulinus NBRC 111894 Isolated from Koso, a Japanese Sugar-Vegetable Fermented Beverage.</title>
        <authorList>
            <person name="Chiou T.Y."/>
            <person name="Oshima K."/>
            <person name="Suda W."/>
            <person name="Hattori M."/>
            <person name="Takahashi T."/>
        </authorList>
    </citation>
    <scope>NUCLEOTIDE SEQUENCE [LARGE SCALE GENOMIC DNA]</scope>
    <source>
        <strain evidence="2 3">NBRC111894</strain>
    </source>
</reference>
<dbReference type="InterPro" id="IPR035919">
    <property type="entry name" value="EAL_sf"/>
</dbReference>
<feature type="domain" description="EAL" evidence="1">
    <location>
        <begin position="1"/>
        <end position="120"/>
    </location>
</feature>
<evidence type="ECO:0000313" key="3">
    <source>
        <dbReference type="Proteomes" id="UP000319716"/>
    </source>
</evidence>
<evidence type="ECO:0000259" key="1">
    <source>
        <dbReference type="PROSITE" id="PS50883"/>
    </source>
</evidence>
<dbReference type="SUPFAM" id="SSF141868">
    <property type="entry name" value="EAL domain-like"/>
    <property type="match status" value="1"/>
</dbReference>
<dbReference type="InterPro" id="IPR001633">
    <property type="entry name" value="EAL_dom"/>
</dbReference>
<dbReference type="Gene3D" id="3.20.20.450">
    <property type="entry name" value="EAL domain"/>
    <property type="match status" value="1"/>
</dbReference>
<dbReference type="Proteomes" id="UP000319716">
    <property type="component" value="Unassembled WGS sequence"/>
</dbReference>
<dbReference type="EMBL" id="BEXB01000005">
    <property type="protein sequence ID" value="GAY75343.1"/>
    <property type="molecule type" value="Genomic_DNA"/>
</dbReference>
<comment type="caution">
    <text evidence="2">The sequence shown here is derived from an EMBL/GenBank/DDBJ whole genome shotgun (WGS) entry which is preliminary data.</text>
</comment>
<protein>
    <submittedName>
        <fullName evidence="2">Diguanylate cyclase</fullName>
    </submittedName>
</protein>
<dbReference type="CDD" id="cd01948">
    <property type="entry name" value="EAL"/>
    <property type="match status" value="1"/>
</dbReference>
<gene>
    <name evidence="2" type="ORF">NBRC111894_897</name>
</gene>
<sequence length="120" mass="13473">MAEETGIIREIGWWVLNEACRQMKKWQETGALNVPISVNLSFNQFRDETVVKQVAYALKTSGLAPSRLNLEITESMMAEDLERSVRILNEIRALGVGVSLDDFGTGYSSLSYLKICRLTS</sequence>
<dbReference type="GO" id="GO:0071111">
    <property type="term" value="F:cyclic-guanylate-specific phosphodiesterase activity"/>
    <property type="evidence" value="ECO:0007669"/>
    <property type="project" value="InterPro"/>
</dbReference>
<dbReference type="InterPro" id="IPR050706">
    <property type="entry name" value="Cyclic-di-GMP_PDE-like"/>
</dbReference>
<dbReference type="PANTHER" id="PTHR33121:SF71">
    <property type="entry name" value="OXYGEN SENSOR PROTEIN DOSP"/>
    <property type="match status" value="1"/>
</dbReference>
<dbReference type="PANTHER" id="PTHR33121">
    <property type="entry name" value="CYCLIC DI-GMP PHOSPHODIESTERASE PDEF"/>
    <property type="match status" value="1"/>
</dbReference>
<name>A0A4Y1Z8I5_9BACL</name>
<dbReference type="AlphaFoldDB" id="A0A4Y1Z8I5"/>
<evidence type="ECO:0000313" key="2">
    <source>
        <dbReference type="EMBL" id="GAY75343.1"/>
    </source>
</evidence>
<proteinExistence type="predicted"/>
<organism evidence="2 3">
    <name type="scientific">Sporolactobacillus inulinus</name>
    <dbReference type="NCBI Taxonomy" id="2078"/>
    <lineage>
        <taxon>Bacteria</taxon>
        <taxon>Bacillati</taxon>
        <taxon>Bacillota</taxon>
        <taxon>Bacilli</taxon>
        <taxon>Bacillales</taxon>
        <taxon>Sporolactobacillaceae</taxon>
        <taxon>Sporolactobacillus</taxon>
    </lineage>
</organism>
<dbReference type="SMART" id="SM00052">
    <property type="entry name" value="EAL"/>
    <property type="match status" value="1"/>
</dbReference>
<dbReference type="Pfam" id="PF00563">
    <property type="entry name" value="EAL"/>
    <property type="match status" value="1"/>
</dbReference>